<dbReference type="PANTHER" id="PTHR23187:SF3">
    <property type="entry name" value="SUMO-INTERACTING MOTIF-CONTAINING PROTEIN 1"/>
    <property type="match status" value="1"/>
</dbReference>
<dbReference type="PANTHER" id="PTHR23187">
    <property type="entry name" value="FLJ44216 PROTEIN-RELATED"/>
    <property type="match status" value="1"/>
</dbReference>
<keyword evidence="3" id="KW-1185">Reference proteome</keyword>
<dbReference type="EMBL" id="CALNXI010000781">
    <property type="protein sequence ID" value="CAH3046782.1"/>
    <property type="molecule type" value="Genomic_DNA"/>
</dbReference>
<feature type="region of interest" description="Disordered" evidence="1">
    <location>
        <begin position="181"/>
        <end position="212"/>
    </location>
</feature>
<evidence type="ECO:0000313" key="3">
    <source>
        <dbReference type="Proteomes" id="UP001159427"/>
    </source>
</evidence>
<protein>
    <submittedName>
        <fullName evidence="2">Uncharacterized protein</fullName>
    </submittedName>
</protein>
<dbReference type="InterPro" id="IPR052119">
    <property type="entry name" value="ElonginBC-PRC2_ViralRestrict"/>
</dbReference>
<dbReference type="Proteomes" id="UP001159427">
    <property type="component" value="Unassembled WGS sequence"/>
</dbReference>
<proteinExistence type="predicted"/>
<reference evidence="2 3" key="1">
    <citation type="submission" date="2022-05" db="EMBL/GenBank/DDBJ databases">
        <authorList>
            <consortium name="Genoscope - CEA"/>
            <person name="William W."/>
        </authorList>
    </citation>
    <scope>NUCLEOTIDE SEQUENCE [LARGE SCALE GENOMIC DNA]</scope>
</reference>
<feature type="region of interest" description="Disordered" evidence="1">
    <location>
        <begin position="136"/>
        <end position="161"/>
    </location>
</feature>
<gene>
    <name evidence="2" type="ORF">PEVE_00041304</name>
</gene>
<name>A0ABN8NAD5_9CNID</name>
<evidence type="ECO:0000256" key="1">
    <source>
        <dbReference type="SAM" id="MobiDB-lite"/>
    </source>
</evidence>
<comment type="caution">
    <text evidence="2">The sequence shown here is derived from an EMBL/GenBank/DDBJ whole genome shotgun (WGS) entry which is preliminary data.</text>
</comment>
<sequence length="611" mass="69889">MCAPCLKMTTKGKAVKPVIYISSSDEDEEDTPPSKARLPYKVKKENVSNGIVQKTETVILSSDDELEKTPQKISRPSFVKEEPDFQVSTSKAQNETSPWKSLKFNQNNIKILQANVRLQKLNFGNLSNASIDKTENHDVMPVPTASCSKSQGEMAKDESSEVSCRQVPGMGIFESIESRFPSTKLKRSKSPSSPSLKQTVITQESFSPPKKPSLYRCMRQEQPLHYSTPLWCSVQMQGPQMDSSKDFTENQMNSLQALKEENFHKTYLHTVTNFMSQSRKPPVEVLFHILHNILLSKQNNCGNECFRILRQIQVLHPVMAMRMVNLKISWEHISMMVELSRCIDDMSQESSQALSASMALSFVVNVMEEEVNVKRFSLVKTSGYRLLSVKHFSTHIFELVQWIGDATKHPHKTKNLFLLQRMLSLSLSVNEQPEDFAGRIADELFLVYNWQLQSTEEKSLLLQSTQSHLLRMKLIEVILSNCFPPQEEQDIREVPRMGLAHIIFVDFQRSPDANNSDHVDLIDHCEVFIMLLAYLLQSFLFCRKRSLQKNSSDSLRIMSMDDTDSLLEIDSEVTRLRERLENICSPSQLSSRSYQLLDLMSSLRSFAQKLP</sequence>
<organism evidence="2 3">
    <name type="scientific">Porites evermanni</name>
    <dbReference type="NCBI Taxonomy" id="104178"/>
    <lineage>
        <taxon>Eukaryota</taxon>
        <taxon>Metazoa</taxon>
        <taxon>Cnidaria</taxon>
        <taxon>Anthozoa</taxon>
        <taxon>Hexacorallia</taxon>
        <taxon>Scleractinia</taxon>
        <taxon>Fungiina</taxon>
        <taxon>Poritidae</taxon>
        <taxon>Porites</taxon>
    </lineage>
</organism>
<accession>A0ABN8NAD5</accession>
<evidence type="ECO:0000313" key="2">
    <source>
        <dbReference type="EMBL" id="CAH3046782.1"/>
    </source>
</evidence>